<keyword evidence="2" id="KW-0456">Lyase</keyword>
<dbReference type="EMBL" id="JACJHX010000001">
    <property type="protein sequence ID" value="MBA9025284.1"/>
    <property type="molecule type" value="Genomic_DNA"/>
</dbReference>
<dbReference type="PROSITE" id="PS51819">
    <property type="entry name" value="VOC"/>
    <property type="match status" value="1"/>
</dbReference>
<accession>A0ABR6CK61</accession>
<dbReference type="Proteomes" id="UP000626697">
    <property type="component" value="Unassembled WGS sequence"/>
</dbReference>
<evidence type="ECO:0000313" key="2">
    <source>
        <dbReference type="EMBL" id="MBA9025284.1"/>
    </source>
</evidence>
<comment type="caution">
    <text evidence="2">The sequence shown here is derived from an EMBL/GenBank/DDBJ whole genome shotgun (WGS) entry which is preliminary data.</text>
</comment>
<dbReference type="SUPFAM" id="SSF54593">
    <property type="entry name" value="Glyoxalase/Bleomycin resistance protein/Dihydroxybiphenyl dioxygenase"/>
    <property type="match status" value="1"/>
</dbReference>
<dbReference type="Pfam" id="PF22677">
    <property type="entry name" value="Ble-like_N"/>
    <property type="match status" value="1"/>
</dbReference>
<evidence type="ECO:0000259" key="1">
    <source>
        <dbReference type="PROSITE" id="PS51819"/>
    </source>
</evidence>
<dbReference type="InterPro" id="IPR053863">
    <property type="entry name" value="Glyoxy/Ble-like_N"/>
</dbReference>
<reference evidence="2 3" key="1">
    <citation type="submission" date="2020-08" db="EMBL/GenBank/DDBJ databases">
        <title>Genomic Encyclopedia of Type Strains, Phase IV (KMG-IV): sequencing the most valuable type-strain genomes for metagenomic binning, comparative biology and taxonomic classification.</title>
        <authorList>
            <person name="Goeker M."/>
        </authorList>
    </citation>
    <scope>NUCLEOTIDE SEQUENCE [LARGE SCALE GENOMIC DNA]</scope>
    <source>
        <strain evidence="2 3">DSM 105481</strain>
    </source>
</reference>
<name>A0ABR6CK61_9BACI</name>
<protein>
    <submittedName>
        <fullName evidence="2">Lactoylglutathione lyase</fullName>
    </submittedName>
</protein>
<dbReference type="GO" id="GO:0016829">
    <property type="term" value="F:lyase activity"/>
    <property type="evidence" value="ECO:0007669"/>
    <property type="project" value="UniProtKB-KW"/>
</dbReference>
<gene>
    <name evidence="2" type="ORF">HNP81_000566</name>
</gene>
<dbReference type="InterPro" id="IPR029068">
    <property type="entry name" value="Glyas_Bleomycin-R_OHBP_Dase"/>
</dbReference>
<sequence>MSIKIGQNNETERGEIMGVQEKKIFVNLPVKDLEKSIDFFTQLGFEFNAQFTDENATCMVISDHIFVMLLVEEYFKSFIKKEVSDATKSTEVILALSVESKEKVDELVDKALAAGGKASNDPVDHGFMYQRSFQDLDSHQWELFYMDESTVA</sequence>
<dbReference type="InterPro" id="IPR037523">
    <property type="entry name" value="VOC_core"/>
</dbReference>
<proteinExistence type="predicted"/>
<feature type="domain" description="VOC" evidence="1">
    <location>
        <begin position="22"/>
        <end position="146"/>
    </location>
</feature>
<dbReference type="CDD" id="cd09012">
    <property type="entry name" value="VOC_like"/>
    <property type="match status" value="1"/>
</dbReference>
<evidence type="ECO:0000313" key="3">
    <source>
        <dbReference type="Proteomes" id="UP000626697"/>
    </source>
</evidence>
<dbReference type="PANTHER" id="PTHR36503">
    <property type="entry name" value="BLR2520 PROTEIN"/>
    <property type="match status" value="1"/>
</dbReference>
<organism evidence="2 3">
    <name type="scientific">Peribacillus huizhouensis</name>
    <dbReference type="NCBI Taxonomy" id="1501239"/>
    <lineage>
        <taxon>Bacteria</taxon>
        <taxon>Bacillati</taxon>
        <taxon>Bacillota</taxon>
        <taxon>Bacilli</taxon>
        <taxon>Bacillales</taxon>
        <taxon>Bacillaceae</taxon>
        <taxon>Peribacillus</taxon>
    </lineage>
</organism>
<dbReference type="Gene3D" id="3.10.180.10">
    <property type="entry name" value="2,3-Dihydroxybiphenyl 1,2-Dioxygenase, domain 1"/>
    <property type="match status" value="1"/>
</dbReference>
<dbReference type="PANTHER" id="PTHR36503:SF2">
    <property type="entry name" value="BLR2408 PROTEIN"/>
    <property type="match status" value="1"/>
</dbReference>
<keyword evidence="3" id="KW-1185">Reference proteome</keyword>